<evidence type="ECO:0000313" key="3">
    <source>
        <dbReference type="EMBL" id="GFO40223.1"/>
    </source>
</evidence>
<dbReference type="Proteomes" id="UP000735302">
    <property type="component" value="Unassembled WGS sequence"/>
</dbReference>
<evidence type="ECO:0000256" key="2">
    <source>
        <dbReference type="SAM" id="SignalP"/>
    </source>
</evidence>
<protein>
    <submittedName>
        <fullName evidence="3">Uncharacterized protein</fullName>
    </submittedName>
</protein>
<feature type="region of interest" description="Disordered" evidence="1">
    <location>
        <begin position="118"/>
        <end position="138"/>
    </location>
</feature>
<accession>A0AAV4D840</accession>
<sequence length="222" mass="24304">MAARFFLLLTALETYSHVPFILQVGTSALETRSGNSGKERSRDASVDISSDATPTPPEVYKTLNDSCRNATQNATQSTTTESPVKTTPIHYRPARLREKVKSFRATNSEDVSTAANTRNKIEKGRNNLKPSSSVPKKRADSIQECQDMMSDDHDIITGNTSGTVLNINGLFALTGEYRAGLTYLAAALIAVKIINQDPYTLPGYTLKINVHDTKVSETNLLH</sequence>
<organism evidence="3 4">
    <name type="scientific">Plakobranchus ocellatus</name>
    <dbReference type="NCBI Taxonomy" id="259542"/>
    <lineage>
        <taxon>Eukaryota</taxon>
        <taxon>Metazoa</taxon>
        <taxon>Spiralia</taxon>
        <taxon>Lophotrochozoa</taxon>
        <taxon>Mollusca</taxon>
        <taxon>Gastropoda</taxon>
        <taxon>Heterobranchia</taxon>
        <taxon>Euthyneura</taxon>
        <taxon>Panpulmonata</taxon>
        <taxon>Sacoglossa</taxon>
        <taxon>Placobranchoidea</taxon>
        <taxon>Plakobranchidae</taxon>
        <taxon>Plakobranchus</taxon>
    </lineage>
</organism>
<comment type="caution">
    <text evidence="3">The sequence shown here is derived from an EMBL/GenBank/DDBJ whole genome shotgun (WGS) entry which is preliminary data.</text>
</comment>
<name>A0AAV4D840_9GAST</name>
<reference evidence="3 4" key="1">
    <citation type="journal article" date="2021" name="Elife">
        <title>Chloroplast acquisition without the gene transfer in kleptoplastic sea slugs, Plakobranchus ocellatus.</title>
        <authorList>
            <person name="Maeda T."/>
            <person name="Takahashi S."/>
            <person name="Yoshida T."/>
            <person name="Shimamura S."/>
            <person name="Takaki Y."/>
            <person name="Nagai Y."/>
            <person name="Toyoda A."/>
            <person name="Suzuki Y."/>
            <person name="Arimoto A."/>
            <person name="Ishii H."/>
            <person name="Satoh N."/>
            <person name="Nishiyama T."/>
            <person name="Hasebe M."/>
            <person name="Maruyama T."/>
            <person name="Minagawa J."/>
            <person name="Obokata J."/>
            <person name="Shigenobu S."/>
        </authorList>
    </citation>
    <scope>NUCLEOTIDE SEQUENCE [LARGE SCALE GENOMIC DNA]</scope>
</reference>
<dbReference type="AlphaFoldDB" id="A0AAV4D840"/>
<feature type="chain" id="PRO_5043898693" evidence="2">
    <location>
        <begin position="17"/>
        <end position="222"/>
    </location>
</feature>
<keyword evidence="4" id="KW-1185">Reference proteome</keyword>
<evidence type="ECO:0000256" key="1">
    <source>
        <dbReference type="SAM" id="MobiDB-lite"/>
    </source>
</evidence>
<gene>
    <name evidence="3" type="ORF">PoB_006672800</name>
</gene>
<keyword evidence="2" id="KW-0732">Signal</keyword>
<evidence type="ECO:0000313" key="4">
    <source>
        <dbReference type="Proteomes" id="UP000735302"/>
    </source>
</evidence>
<dbReference type="EMBL" id="BLXT01007596">
    <property type="protein sequence ID" value="GFO40223.1"/>
    <property type="molecule type" value="Genomic_DNA"/>
</dbReference>
<dbReference type="Gene3D" id="3.40.50.2300">
    <property type="match status" value="1"/>
</dbReference>
<feature type="compositionally biased region" description="Low complexity" evidence="1">
    <location>
        <begin position="69"/>
        <end position="82"/>
    </location>
</feature>
<feature type="region of interest" description="Disordered" evidence="1">
    <location>
        <begin position="30"/>
        <end position="88"/>
    </location>
</feature>
<proteinExistence type="predicted"/>
<feature type="signal peptide" evidence="2">
    <location>
        <begin position="1"/>
        <end position="16"/>
    </location>
</feature>
<dbReference type="InterPro" id="IPR028082">
    <property type="entry name" value="Peripla_BP_I"/>
</dbReference>
<dbReference type="SUPFAM" id="SSF53822">
    <property type="entry name" value="Periplasmic binding protein-like I"/>
    <property type="match status" value="1"/>
</dbReference>